<gene>
    <name evidence="3" type="ORF">LRAMOSA01969</name>
</gene>
<dbReference type="CDD" id="cd09917">
    <property type="entry name" value="F-box_SF"/>
    <property type="match status" value="1"/>
</dbReference>
<dbReference type="GO" id="GO:0031146">
    <property type="term" value="P:SCF-dependent proteasomal ubiquitin-dependent protein catabolic process"/>
    <property type="evidence" value="ECO:0007669"/>
    <property type="project" value="TreeGrafter"/>
</dbReference>
<proteinExistence type="predicted"/>
<dbReference type="SUPFAM" id="SSF81383">
    <property type="entry name" value="F-box domain"/>
    <property type="match status" value="1"/>
</dbReference>
<reference evidence="3" key="1">
    <citation type="journal article" date="2014" name="Genome Announc.">
        <title>De novo whole-genome sequence and genome annotation of Lichtheimia ramosa.</title>
        <authorList>
            <person name="Linde J."/>
            <person name="Schwartze V."/>
            <person name="Binder U."/>
            <person name="Lass-Florl C."/>
            <person name="Voigt K."/>
            <person name="Horn F."/>
        </authorList>
    </citation>
    <scope>NUCLEOTIDE SEQUENCE</scope>
    <source>
        <strain evidence="3">JMRC FSU:6197</strain>
    </source>
</reference>
<dbReference type="PANTHER" id="PTHR13318">
    <property type="entry name" value="PARTNER OF PAIRED, ISOFORM B-RELATED"/>
    <property type="match status" value="1"/>
</dbReference>
<organism evidence="3">
    <name type="scientific">Lichtheimia ramosa</name>
    <dbReference type="NCBI Taxonomy" id="688394"/>
    <lineage>
        <taxon>Eukaryota</taxon>
        <taxon>Fungi</taxon>
        <taxon>Fungi incertae sedis</taxon>
        <taxon>Mucoromycota</taxon>
        <taxon>Mucoromycotina</taxon>
        <taxon>Mucoromycetes</taxon>
        <taxon>Mucorales</taxon>
        <taxon>Lichtheimiaceae</taxon>
        <taxon>Lichtheimia</taxon>
    </lineage>
</organism>
<protein>
    <submittedName>
        <fullName evidence="3">Uncharacterized protein</fullName>
    </submittedName>
</protein>
<dbReference type="InterPro" id="IPR036047">
    <property type="entry name" value="F-box-like_dom_sf"/>
</dbReference>
<dbReference type="InterPro" id="IPR055411">
    <property type="entry name" value="LRR_FXL15/At3g58940/PEG3-like"/>
</dbReference>
<dbReference type="AlphaFoldDB" id="A0A077WKY0"/>
<evidence type="ECO:0000259" key="1">
    <source>
        <dbReference type="Pfam" id="PF12937"/>
    </source>
</evidence>
<dbReference type="Gene3D" id="1.20.1280.50">
    <property type="match status" value="1"/>
</dbReference>
<feature type="domain" description="F-box/LRR-repeat protein 15/At3g58940/PEG3-like LRR" evidence="2">
    <location>
        <begin position="300"/>
        <end position="364"/>
    </location>
</feature>
<evidence type="ECO:0000259" key="2">
    <source>
        <dbReference type="Pfam" id="PF24758"/>
    </source>
</evidence>
<dbReference type="InterPro" id="IPR001810">
    <property type="entry name" value="F-box_dom"/>
</dbReference>
<dbReference type="GO" id="GO:0019005">
    <property type="term" value="C:SCF ubiquitin ligase complex"/>
    <property type="evidence" value="ECO:0007669"/>
    <property type="project" value="TreeGrafter"/>
</dbReference>
<dbReference type="InterPro" id="IPR032675">
    <property type="entry name" value="LRR_dom_sf"/>
</dbReference>
<name>A0A077WKY0_9FUNG</name>
<accession>A0A077WKY0</accession>
<dbReference type="OrthoDB" id="2224310at2759"/>
<sequence>MSVDTTQHALHDIWSRLTFDITWKILSQLDQYDIVELMAVCRTWCELVPQYSTGLFRSVTISGREQRLRFQKLKAKCIGPHVKSVIAVFYKGDTAFREDIEQLEQLTGGSYTTAVLCYCSSYQLNGFLDTLQLLGNNLTRLVISHHMARNLDFYDVMAACPQLTYFEFEQPGFLLSQRYQEVTYPSLTDLLLFGSLSPSFQLKQVLARCPNLRFLAFTENMWRPGLLGEELPTLLQDCPKLNYVSLVDDSALESVKDELDRIIKNNQREKQQHGLIELKMILSGATFVAVDTSVTISQHLSTLKSLKLQHCVFRRDLLQENTTSSCLTTLEISNVICSDTSLIALISQCPLLEHLRIDQHITSFTSELTRALGNLQHLQHLYLIPTTSIDRMDIPPRSVIDAFDILFHTLAAKHIQLDTLHILGPDAPIDDTVLESIASYLSSCCDTSIQHLAISSPYCTYQGLETFTARIRQLNLVSLQLHHIEVMISTITLSFMAALPALERLDLIACWNVSGEGLSLFVHRSRHLKSIRVQQCSFIDIMPWIEEAKERLGSSSVYADEDHALSQPPNGFRDWLF</sequence>
<feature type="domain" description="F-box" evidence="1">
    <location>
        <begin position="20"/>
        <end position="48"/>
    </location>
</feature>
<evidence type="ECO:0000313" key="3">
    <source>
        <dbReference type="EMBL" id="CDS08020.1"/>
    </source>
</evidence>
<dbReference type="Pfam" id="PF24758">
    <property type="entry name" value="LRR_At5g56370"/>
    <property type="match status" value="1"/>
</dbReference>
<dbReference type="Gene3D" id="3.80.10.10">
    <property type="entry name" value="Ribonuclease Inhibitor"/>
    <property type="match status" value="3"/>
</dbReference>
<dbReference type="Pfam" id="PF12937">
    <property type="entry name" value="F-box-like"/>
    <property type="match status" value="1"/>
</dbReference>
<dbReference type="SUPFAM" id="SSF52047">
    <property type="entry name" value="RNI-like"/>
    <property type="match status" value="1"/>
</dbReference>
<dbReference type="EMBL" id="LK023324">
    <property type="protein sequence ID" value="CDS08020.1"/>
    <property type="molecule type" value="Genomic_DNA"/>
</dbReference>